<reference evidence="1 2" key="1">
    <citation type="submission" date="2022-05" db="EMBL/GenBank/DDBJ databases">
        <authorList>
            <person name="Park J.-S."/>
        </authorList>
    </citation>
    <scope>NUCLEOTIDE SEQUENCE [LARGE SCALE GENOMIC DNA]</scope>
    <source>
        <strain evidence="1 2">2012CJ34-2</strain>
    </source>
</reference>
<gene>
    <name evidence="1" type="ORF">M3P05_20680</name>
</gene>
<accession>A0ABT0PMX5</accession>
<evidence type="ECO:0000313" key="2">
    <source>
        <dbReference type="Proteomes" id="UP001203338"/>
    </source>
</evidence>
<dbReference type="RefSeq" id="WP_249702042.1">
    <property type="nucleotide sequence ID" value="NZ_JAMFLX010000141.1"/>
</dbReference>
<comment type="caution">
    <text evidence="1">The sequence shown here is derived from an EMBL/GenBank/DDBJ whole genome shotgun (WGS) entry which is preliminary data.</text>
</comment>
<name>A0ABT0PMX5_9GAMM</name>
<feature type="non-terminal residue" evidence="1">
    <location>
        <position position="1"/>
    </location>
</feature>
<proteinExistence type="predicted"/>
<dbReference type="Proteomes" id="UP001203338">
    <property type="component" value="Unassembled WGS sequence"/>
</dbReference>
<keyword evidence="2" id="KW-1185">Reference proteome</keyword>
<protein>
    <recommendedName>
        <fullName evidence="3">Cadherin domain-containing protein</fullName>
    </recommendedName>
</protein>
<evidence type="ECO:0008006" key="3">
    <source>
        <dbReference type="Google" id="ProtNLM"/>
    </source>
</evidence>
<evidence type="ECO:0000313" key="1">
    <source>
        <dbReference type="EMBL" id="MCL6272336.1"/>
    </source>
</evidence>
<organism evidence="1 2">
    <name type="scientific">Parendozoicomonas callyspongiae</name>
    <dbReference type="NCBI Taxonomy" id="2942213"/>
    <lineage>
        <taxon>Bacteria</taxon>
        <taxon>Pseudomonadati</taxon>
        <taxon>Pseudomonadota</taxon>
        <taxon>Gammaproteobacteria</taxon>
        <taxon>Oceanospirillales</taxon>
        <taxon>Endozoicomonadaceae</taxon>
        <taxon>Parendozoicomonas</taxon>
    </lineage>
</organism>
<feature type="non-terminal residue" evidence="1">
    <location>
        <position position="206"/>
    </location>
</feature>
<sequence length="206" mass="20958">ANGVYSVPGLGELTVDLANKTWAFKPTNGVDNDDSEFNFTVTVTDADGDVHSDTHTISIKDGNTPAPSGDPIVLGLQEADLPGPDSAMNQVAFTSVDALSSIAFGDTGAIQVSGLTETLTWTVNPTTGVLEGKDSNNVALITLTLSSVNTSAGTANVTARLHGPLAHADSTTDPDDAVAETISITGIKVTATDSDGSEGDAQVTVQ</sequence>
<dbReference type="EMBL" id="JAMFLX010000141">
    <property type="protein sequence ID" value="MCL6272336.1"/>
    <property type="molecule type" value="Genomic_DNA"/>
</dbReference>